<keyword evidence="12 16" id="KW-0472">Membrane</keyword>
<dbReference type="Gene3D" id="1.10.287.70">
    <property type="match status" value="1"/>
</dbReference>
<keyword evidence="4 16" id="KW-0109">Calcium transport</keyword>
<comment type="domain">
    <text evidence="16">The receptor contains a calcium channel in its C-terminal extremity. Its large N-terminal cytoplasmic region has the ligand-binding site in the N-terminus and modulatory sites in the middle portion immediately upstream of the channel region.</text>
</comment>
<dbReference type="CDD" id="cd23277">
    <property type="entry name" value="beta-trefoil_MIR_ITPR"/>
    <property type="match status" value="1"/>
</dbReference>
<dbReference type="EMBL" id="JAODUP010000550">
    <property type="protein sequence ID" value="KAK2147493.1"/>
    <property type="molecule type" value="Genomic_DNA"/>
</dbReference>
<name>A0AAD9J7D1_9ANNE</name>
<evidence type="ECO:0000256" key="1">
    <source>
        <dbReference type="ARBA" id="ARBA00004477"/>
    </source>
</evidence>
<evidence type="ECO:0000256" key="10">
    <source>
        <dbReference type="ARBA" id="ARBA00022989"/>
    </source>
</evidence>
<evidence type="ECO:0000259" key="18">
    <source>
        <dbReference type="PROSITE" id="PS50919"/>
    </source>
</evidence>
<feature type="transmembrane region" description="Helical" evidence="16">
    <location>
        <begin position="2578"/>
        <end position="2601"/>
    </location>
</feature>
<dbReference type="InterPro" id="IPR014821">
    <property type="entry name" value="Ins145_P3_rcpt"/>
</dbReference>
<dbReference type="InterPro" id="IPR015925">
    <property type="entry name" value="Ryanodine_IP3_receptor"/>
</dbReference>
<keyword evidence="15 16" id="KW-0407">Ion channel</keyword>
<dbReference type="Pfam" id="PF00520">
    <property type="entry name" value="Ion_trans"/>
    <property type="match status" value="1"/>
</dbReference>
<evidence type="ECO:0000256" key="16">
    <source>
        <dbReference type="RuleBase" id="RU368044"/>
    </source>
</evidence>
<keyword evidence="3 16" id="KW-0813">Transport</keyword>
<dbReference type="SUPFAM" id="SSF100909">
    <property type="entry name" value="IP3 receptor type 1 binding core, domain 2"/>
    <property type="match status" value="2"/>
</dbReference>
<evidence type="ECO:0000256" key="15">
    <source>
        <dbReference type="ARBA" id="ARBA00023303"/>
    </source>
</evidence>
<evidence type="ECO:0000256" key="8">
    <source>
        <dbReference type="ARBA" id="ARBA00022824"/>
    </source>
</evidence>
<dbReference type="GO" id="GO:0051209">
    <property type="term" value="P:release of sequestered calcium ion into cytosol"/>
    <property type="evidence" value="ECO:0007669"/>
    <property type="project" value="UniProtKB-UniRule"/>
</dbReference>
<feature type="transmembrane region" description="Helical" evidence="16">
    <location>
        <begin position="2368"/>
        <end position="2395"/>
    </location>
</feature>
<dbReference type="InterPro" id="IPR035910">
    <property type="entry name" value="RyR/IP3R_RIH_dom_sf"/>
</dbReference>
<dbReference type="Pfam" id="PF01365">
    <property type="entry name" value="RYDR_ITPR"/>
    <property type="match status" value="2"/>
</dbReference>
<dbReference type="FunFam" id="2.80.10.50:FF:000005">
    <property type="entry name" value="Inositol 1,4,5-trisphosphate receptor type 2"/>
    <property type="match status" value="1"/>
</dbReference>
<evidence type="ECO:0000256" key="4">
    <source>
        <dbReference type="ARBA" id="ARBA00022568"/>
    </source>
</evidence>
<dbReference type="Pfam" id="PF08709">
    <property type="entry name" value="Ins145_P3_rec"/>
    <property type="match status" value="2"/>
</dbReference>
<feature type="domain" description="MIR" evidence="18">
    <location>
        <begin position="86"/>
        <end position="140"/>
    </location>
</feature>
<evidence type="ECO:0000256" key="14">
    <source>
        <dbReference type="ARBA" id="ARBA00023286"/>
    </source>
</evidence>
<keyword evidence="5 16" id="KW-0107">Calcium channel</keyword>
<feature type="domain" description="MIR" evidence="18">
    <location>
        <begin position="243"/>
        <end position="299"/>
    </location>
</feature>
<dbReference type="Pfam" id="PF08454">
    <property type="entry name" value="RIH_assoc"/>
    <property type="match status" value="1"/>
</dbReference>
<comment type="subcellular location">
    <subcellularLocation>
        <location evidence="1 16">Endoplasmic reticulum membrane</location>
        <topology evidence="1 16">Multi-pass membrane protein</topology>
    </subcellularLocation>
</comment>
<dbReference type="SUPFAM" id="SSF48371">
    <property type="entry name" value="ARM repeat"/>
    <property type="match status" value="1"/>
</dbReference>
<evidence type="ECO:0000313" key="19">
    <source>
        <dbReference type="EMBL" id="KAK2147493.1"/>
    </source>
</evidence>
<evidence type="ECO:0000256" key="2">
    <source>
        <dbReference type="ARBA" id="ARBA00009453"/>
    </source>
</evidence>
<dbReference type="SMART" id="SM00472">
    <property type="entry name" value="MIR"/>
    <property type="match status" value="4"/>
</dbReference>
<gene>
    <name evidence="19" type="ORF">LSH36_550g03045</name>
</gene>
<dbReference type="InterPro" id="IPR000493">
    <property type="entry name" value="InsP3_rcpt"/>
</dbReference>
<keyword evidence="20" id="KW-1185">Reference proteome</keyword>
<keyword evidence="8 16" id="KW-0256">Endoplasmic reticulum</keyword>
<dbReference type="InterPro" id="IPR016093">
    <property type="entry name" value="MIR_motif"/>
</dbReference>
<dbReference type="GO" id="GO:0005789">
    <property type="term" value="C:endoplasmic reticulum membrane"/>
    <property type="evidence" value="ECO:0007669"/>
    <property type="project" value="UniProtKB-SubCell"/>
</dbReference>
<dbReference type="InterPro" id="IPR016024">
    <property type="entry name" value="ARM-type_fold"/>
</dbReference>
<feature type="transmembrane region" description="Helical" evidence="16">
    <location>
        <begin position="2315"/>
        <end position="2348"/>
    </location>
</feature>
<comment type="function">
    <text evidence="16">Receptor for inositol 1,4,5-trisphosphate, a second messenger that mediates the release of intracellular calcium.</text>
</comment>
<dbReference type="GO" id="GO:0005220">
    <property type="term" value="F:inositol 1,4,5-trisphosphate-gated calcium channel activity"/>
    <property type="evidence" value="ECO:0007669"/>
    <property type="project" value="UniProtKB-UniRule"/>
</dbReference>
<evidence type="ECO:0000256" key="17">
    <source>
        <dbReference type="SAM" id="MobiDB-lite"/>
    </source>
</evidence>
<evidence type="ECO:0000256" key="7">
    <source>
        <dbReference type="ARBA" id="ARBA00022737"/>
    </source>
</evidence>
<feature type="region of interest" description="Disordered" evidence="17">
    <location>
        <begin position="1129"/>
        <end position="1154"/>
    </location>
</feature>
<keyword evidence="13 16" id="KW-0675">Receptor</keyword>
<sequence length="2757" mass="312347">MSCRFEPQSLQCPANGVISSAMEAAQRGQTFQLKRSSRVDLFSLNIGHIWKMWPTGDNRGNKIPETQHASELEKKQNISESKKLLGTIIQYGTVIQLLHLKSHKYLTANKRLPALLEKNAMRVTLDAAGNEGSWFYIQPFYKLRSPGDNVSLIIGDSMVWICRRRYFSMLISVGYGRVDKRNPAMAEVVVGDKVVLNPVNAGQPLHASNYDLVDNPGCKEVNSVNCSTCWKVTLFIDYKENIDDVLKGGDVVRLFHAEQEKFLTGDEYKKKQYVFLRTTGRTSATAATSSKALWEVEVVQHNPCRGGAGHWNSLFRFKHLATGQYLAAEVDDDPTPDIMREKLRGHTNSPVYCLVSVPHGHDIASIFELDPTTLTRGDTLVPRSSFVRLRHLCTNTWVHSTSIPLDKDEDKPIMSKVGCAAIKEDKEAFNVVPVSPSEVRDLDFANDASKVLGAIASKLEKVGSITQNERRFVTQLLSDMIYFVADQQNHTGGDPLDVSISNPDRERQKLLREQNILKQVFKILEAPFTATADRGPVLNMEELSDPRHAPFRSICRLCYRLLKLSQQSYRKNQEYIAKKFPFMQAQIGCDVLAEDTITALLHNNRKLLEKHITGSEIDTFVNLVRKNREPRFLDYLSDLCVSNKVAIPVTQELICKSVLADKNADILIDTRIIKTQVEVEMEVQQIEGEEPSEPIITIEEEEEVVLCWENSMKSKGIRDLAISDGVKEDKDVLDYYRHQLDLFSNMCLDRQYLAINSLSSQLDVDLILRCMSDEILPYELRASFCRLMHHMHVDRDPQETVTPVKYARLWSEIPALISIDDYESNKSKDPQKEAVKYKFTNTILFVEDYLCNVVSHSLSFGDKEQNKLTYEVVKLARHLIYFGFYSFSDLLRLTKTLLSILDCVSDAVICAKMNGIAGRGGMLRSLSGMMLGAASDNNNTIQKPVSMAEVVKQGKASSITNTAAEDSLIMETKLKIIEILQFILNVRLDYRISCLLSIFKREFDENNSTKTTDGLDLESIGAQAEDIFGGSAESTELDLDGQGGRTFLRVLLNLVMHNYPPLVSGALQLLFRHFSQRQEVLQAFKQVQLLVSESDVDNYKQIKTDLDDLRGRVEKSELWVYKSKGEDIKKKKKDGEQQNTDAEGPLVVDTDHGQNMDPAAAKNYKSIKEILKRLTSLCVQTTTLGKKPRKHEQRLLRNMGAHNVVLELLQIAYDKNDDIRMHEVMKLAHEFLQSFCLNNHSNQILLHKNLDLFLTPGLLEAETARAIFKDNIQLCNEVTERVVQHFVRCIESHGRHNEYLKFLQTIVKCEGNYIRRCQDAVMSESTLAKFNRKAQDIMMTSLVNVGEEVLLFYNDKASFNALLELMQSEHHRMDPSSPLIYHINLVQLLACCTEGKNVYTEIKCHSLLPLDDIVNVVTHPDCIPEVKNAYINFLNHCYIDTEVEMKEIYTSNHMWNLFENFLVDMAMVCNATHDRKHADKMLEEYVTETVMNIITTFFNSPFSDQSATVQTRQPVFVKLLQQAFRLSHCSWLTGQQKYHVENCIKALSDLAKTRGIALPVDLDSQVNTLFSRSQIVMKHTQHWIKAGKIRKDSTLTVNRDYRTIIEGLQDIVSLLEDQLKPLVQAELSVLVDVLHRPELLFPVNTEARKKCESGGFISRLITHTEKLLEEGEHKLCAKVLQTLKQMMSVVIDYGEKVDVQAMSRKELDDHRRGESLRQTLLTRYHGKVRALTGRENVGSLSSPNIHAPIQSRGKLLSRAEMTLHDVQCHLDEQGASDLVVDLIISNNSRLVFTETLELGIALLEEGNTIIQQSFYDHLKDNKNCEKFFKVLYDRMCDALQEIKVTVSVNTGDQLTGGKTTETSTTEDNKKKCKANGAVVCGEMREQFDDAALTTSRAFAQVRQQRLNDDADVSVSQSLPLDEGSTDKDKDNKLSAEVQCMQPILRFLQLLCENHNRDLQNFLRQQNNKNNYNLVCETLQFLEGICGSTTGGLGLLGLYINESNVALINQTLASLTEYCQGPCHENQNAIAKHESNGIDIIISLILNDINPLGKHRMDLILELKNNASKLLLAIMESRHDSENAERIMFNMSPRQLIDVTCHAYHQHDELSEGLDDSLGSEDQATPKDVGHNIYILAHQLAKHNKELSDLLKTGQDNNIDMALEYYAKHTALIEIVRSDRSLEQITFPIPEVCIYLTKETKDRIYTTTKRDDQNSKVFDFFNKVEDLFAEMKWQKQLRGNPYLFWLSSHMSMWSGILFNFAVLINLIVAIFYPFSGSNIELDPRLSALIWLALLISLVVVLCLPRHTGMRTLIASTILRFVFSIGLQHTLLLLGTLNVITSIIFVVSIMGNRGTFTKPLRQILIDFEFVYHMGYLIISLLGLCLHEFFYSLLLLDIIYREETLLNVIRSTTKNGRSILLTALLALILIYLFSIVGFIFFRDDFLIEIEMLSPVVNADVTKAAADLLAGGGMTIGVAAGVAAGSAVGGNSNLGPDGSCSSQECFSKQENIQEKNETQNETFMKAIEQTSDADKERHCDSLIMCIITTLNEGLRNGGGIGDVLRKPSASEPLFIARVIYDLLFYFILIIIILNLIFGVIIDTFADLRSEKQQKEEILKNTCFICGLDRSAFDNKTVSFEEHCTKEHNMWHYLYFVVLVRVKDPTEFTGPESYVHAMIKNKDLDWFPRMRAMSLAAEEADGEQNELRNLQHQLETTNQLVQTLSQQLAELKDQMAEQRKQKQRKGLLSSPTMPLLTTAGQL</sequence>
<keyword evidence="9 16" id="KW-0106">Calcium</keyword>
<feature type="region of interest" description="Disordered" evidence="17">
    <location>
        <begin position="2732"/>
        <end position="2757"/>
    </location>
</feature>
<keyword evidence="11 16" id="KW-0406">Ion transport</keyword>
<dbReference type="InterPro" id="IPR000699">
    <property type="entry name" value="RIH_dom"/>
</dbReference>
<organism evidence="19 20">
    <name type="scientific">Paralvinella palmiformis</name>
    <dbReference type="NCBI Taxonomy" id="53620"/>
    <lineage>
        <taxon>Eukaryota</taxon>
        <taxon>Metazoa</taxon>
        <taxon>Spiralia</taxon>
        <taxon>Lophotrochozoa</taxon>
        <taxon>Annelida</taxon>
        <taxon>Polychaeta</taxon>
        <taxon>Sedentaria</taxon>
        <taxon>Canalipalpata</taxon>
        <taxon>Terebellida</taxon>
        <taxon>Terebelliformia</taxon>
        <taxon>Alvinellidae</taxon>
        <taxon>Paralvinella</taxon>
    </lineage>
</organism>
<accession>A0AAD9J7D1</accession>
<evidence type="ECO:0000256" key="11">
    <source>
        <dbReference type="ARBA" id="ARBA00023065"/>
    </source>
</evidence>
<feature type="transmembrane region" description="Helical" evidence="16">
    <location>
        <begin position="2416"/>
        <end position="2438"/>
    </location>
</feature>
<evidence type="ECO:0000256" key="5">
    <source>
        <dbReference type="ARBA" id="ARBA00022673"/>
    </source>
</evidence>
<dbReference type="PANTHER" id="PTHR45816">
    <property type="entry name" value="MIR DOMAIN-CONTAINING PROTEIN"/>
    <property type="match status" value="1"/>
</dbReference>
<evidence type="ECO:0000256" key="13">
    <source>
        <dbReference type="ARBA" id="ARBA00023170"/>
    </source>
</evidence>
<comment type="similarity">
    <text evidence="2 16">Belongs to the InsP3 receptor family.</text>
</comment>
<dbReference type="SUPFAM" id="SSF82109">
    <property type="entry name" value="MIR domain"/>
    <property type="match status" value="2"/>
</dbReference>
<dbReference type="InterPro" id="IPR013662">
    <property type="entry name" value="RIH_assoc-dom"/>
</dbReference>
<dbReference type="Gene3D" id="2.80.10.50">
    <property type="match status" value="2"/>
</dbReference>
<reference evidence="19" key="1">
    <citation type="journal article" date="2023" name="Mol. Biol. Evol.">
        <title>Third-Generation Sequencing Reveals the Adaptive Role of the Epigenome in Three Deep-Sea Polychaetes.</title>
        <authorList>
            <person name="Perez M."/>
            <person name="Aroh O."/>
            <person name="Sun Y."/>
            <person name="Lan Y."/>
            <person name="Juniper S.K."/>
            <person name="Young C.R."/>
            <person name="Angers B."/>
            <person name="Qian P.Y."/>
        </authorList>
    </citation>
    <scope>NUCLEOTIDE SEQUENCE</scope>
    <source>
        <strain evidence="19">P08H-3</strain>
    </source>
</reference>
<dbReference type="GO" id="GO:0070679">
    <property type="term" value="F:inositol 1,4,5 trisphosphate binding"/>
    <property type="evidence" value="ECO:0007669"/>
    <property type="project" value="UniProtKB-UniRule"/>
</dbReference>
<dbReference type="PANTHER" id="PTHR45816:SF4">
    <property type="entry name" value="RYR_IP3R HOMOLOGY ASSOCIATED DOMAIN-CONTAINING PROTEIN"/>
    <property type="match status" value="1"/>
</dbReference>
<evidence type="ECO:0000256" key="12">
    <source>
        <dbReference type="ARBA" id="ARBA00023136"/>
    </source>
</evidence>
<proteinExistence type="inferred from homology"/>
<feature type="region of interest" description="Disordered" evidence="17">
    <location>
        <begin position="1910"/>
        <end position="1932"/>
    </location>
</feature>
<dbReference type="InterPro" id="IPR036300">
    <property type="entry name" value="MIR_dom_sf"/>
</dbReference>
<comment type="caution">
    <text evidence="19">The sequence shown here is derived from an EMBL/GenBank/DDBJ whole genome shotgun (WGS) entry which is preliminary data.</text>
</comment>
<dbReference type="PROSITE" id="PS50919">
    <property type="entry name" value="MIR"/>
    <property type="match status" value="3"/>
</dbReference>
<evidence type="ECO:0000256" key="6">
    <source>
        <dbReference type="ARBA" id="ARBA00022692"/>
    </source>
</evidence>
<feature type="compositionally biased region" description="Low complexity" evidence="17">
    <location>
        <begin position="2742"/>
        <end position="2757"/>
    </location>
</feature>
<keyword evidence="14 16" id="KW-1071">Ligand-gated ion channel</keyword>
<dbReference type="Proteomes" id="UP001208570">
    <property type="component" value="Unassembled WGS sequence"/>
</dbReference>
<feature type="transmembrane region" description="Helical" evidence="16">
    <location>
        <begin position="2255"/>
        <end position="2274"/>
    </location>
</feature>
<evidence type="ECO:0000256" key="3">
    <source>
        <dbReference type="ARBA" id="ARBA00022448"/>
    </source>
</evidence>
<dbReference type="InterPro" id="IPR005821">
    <property type="entry name" value="Ion_trans_dom"/>
</dbReference>
<feature type="transmembrane region" description="Helical" evidence="16">
    <location>
        <begin position="2286"/>
        <end position="2303"/>
    </location>
</feature>
<dbReference type="PRINTS" id="PR00779">
    <property type="entry name" value="INSP3RECEPTR"/>
</dbReference>
<feature type="domain" description="MIR" evidence="18">
    <location>
        <begin position="306"/>
        <end position="372"/>
    </location>
</feature>
<keyword evidence="10 16" id="KW-1133">Transmembrane helix</keyword>
<evidence type="ECO:0000256" key="9">
    <source>
        <dbReference type="ARBA" id="ARBA00022837"/>
    </source>
</evidence>
<comment type="subunit">
    <text evidence="16">Homotetramer.</text>
</comment>
<keyword evidence="7" id="KW-0677">Repeat</keyword>
<keyword evidence="6 16" id="KW-0812">Transmembrane</keyword>
<dbReference type="Gene3D" id="1.25.10.30">
    <property type="entry name" value="IP3 receptor type 1 binding core, RIH domain"/>
    <property type="match status" value="1"/>
</dbReference>
<dbReference type="FunFam" id="1.25.10.30:FF:000001">
    <property type="entry name" value="Inositol 1,4,5-trisphosphate receptor, type 2"/>
    <property type="match status" value="1"/>
</dbReference>
<protein>
    <recommendedName>
        <fullName evidence="16">Inositol 1,4,5-trisphosphate receptor</fullName>
    </recommendedName>
</protein>
<dbReference type="Pfam" id="PF02815">
    <property type="entry name" value="MIR"/>
    <property type="match status" value="1"/>
</dbReference>
<evidence type="ECO:0000313" key="20">
    <source>
        <dbReference type="Proteomes" id="UP001208570"/>
    </source>
</evidence>